<dbReference type="PANTHER" id="PTHR31267">
    <property type="entry name" value="DENTIN SIALOPHOSPHOPROTEIN-LIKE PROTEIN"/>
    <property type="match status" value="1"/>
</dbReference>
<evidence type="ECO:0000256" key="1">
    <source>
        <dbReference type="SAM" id="MobiDB-lite"/>
    </source>
</evidence>
<dbReference type="Proteomes" id="UP000886595">
    <property type="component" value="Unassembled WGS sequence"/>
</dbReference>
<accession>A0A8X7VF10</accession>
<feature type="region of interest" description="Disordered" evidence="1">
    <location>
        <begin position="14"/>
        <end position="66"/>
    </location>
</feature>
<dbReference type="AlphaFoldDB" id="A0A8X7VF10"/>
<proteinExistence type="predicted"/>
<name>A0A8X7VF10_BRACI</name>
<gene>
    <name evidence="2" type="ORF">Bca52824_021590</name>
</gene>
<evidence type="ECO:0000313" key="3">
    <source>
        <dbReference type="Proteomes" id="UP000886595"/>
    </source>
</evidence>
<protein>
    <submittedName>
        <fullName evidence="2">Uncharacterized protein</fullName>
    </submittedName>
</protein>
<dbReference type="PANTHER" id="PTHR31267:SF7">
    <property type="entry name" value="DENTIN SIALOPHOSPHOPROTEIN-LIKE PROTEIN"/>
    <property type="match status" value="1"/>
</dbReference>
<keyword evidence="3" id="KW-1185">Reference proteome</keyword>
<evidence type="ECO:0000313" key="2">
    <source>
        <dbReference type="EMBL" id="KAG2310033.1"/>
    </source>
</evidence>
<dbReference type="OrthoDB" id="1630099at2759"/>
<reference evidence="2 3" key="1">
    <citation type="submission" date="2020-02" db="EMBL/GenBank/DDBJ databases">
        <authorList>
            <person name="Ma Q."/>
            <person name="Huang Y."/>
            <person name="Song X."/>
            <person name="Pei D."/>
        </authorList>
    </citation>
    <scope>NUCLEOTIDE SEQUENCE [LARGE SCALE GENOMIC DNA]</scope>
    <source>
        <strain evidence="2">Sxm20200214</strain>
        <tissue evidence="2">Leaf</tissue>
    </source>
</reference>
<comment type="caution">
    <text evidence="2">The sequence shown here is derived from an EMBL/GenBank/DDBJ whole genome shotgun (WGS) entry which is preliminary data.</text>
</comment>
<dbReference type="EMBL" id="JAAMPC010000005">
    <property type="protein sequence ID" value="KAG2310033.1"/>
    <property type="molecule type" value="Genomic_DNA"/>
</dbReference>
<organism evidence="2 3">
    <name type="scientific">Brassica carinata</name>
    <name type="common">Ethiopian mustard</name>
    <name type="synonym">Abyssinian cabbage</name>
    <dbReference type="NCBI Taxonomy" id="52824"/>
    <lineage>
        <taxon>Eukaryota</taxon>
        <taxon>Viridiplantae</taxon>
        <taxon>Streptophyta</taxon>
        <taxon>Embryophyta</taxon>
        <taxon>Tracheophyta</taxon>
        <taxon>Spermatophyta</taxon>
        <taxon>Magnoliopsida</taxon>
        <taxon>eudicotyledons</taxon>
        <taxon>Gunneridae</taxon>
        <taxon>Pentapetalae</taxon>
        <taxon>rosids</taxon>
        <taxon>malvids</taxon>
        <taxon>Brassicales</taxon>
        <taxon>Brassicaceae</taxon>
        <taxon>Brassiceae</taxon>
        <taxon>Brassica</taxon>
    </lineage>
</organism>
<sequence>MAPSWYSQYGTFKNGLVQPVNDTGRFTPLNIGEKSSSAGSSAADGSHDVHSPKQMPGSAPGAEIPSSESLLYGATDKLVKVDKPKKRKTATSGLLSWNKQVMHGSQRLKTLSEAEVDLAKQLIDLLKRLPERTKTEKISAQYISKAAEDFIIRTLKLETDFAGQEKGTAIADLRVEAEDLEKFAVINRFARFHPSLSSSMDRTVSPVRLPERTKTEKISAQYISKAAEDFIIRTLKLETDFAGQEKGTAIADLRVEAEDLEKFAVINRFARFHPSLSSSMDRTVSPVRLNSQRYVTIAPMPRNIPDTELVGRNH</sequence>
<feature type="compositionally biased region" description="Low complexity" evidence="1">
    <location>
        <begin position="35"/>
        <end position="44"/>
    </location>
</feature>